<sequence length="458" mass="52748">MSETGSLPVSPLLQLTLDDSEVPQLALERPWTRRRIHSLPLELRILILSYLDAKQVKEFSLCSHACRAASLPIMYRRLRLSYDDSLLERPVTPTSRLEQIRAAFFNEGGSLYNLQDVVRHVTVDTEKLPGFNNIITYYRTWVSLLPLFPALNSLKILYYSPSACAYSPNLYEFDIRLFNGTFSRLMETCPSFRTLKSLYVRTSDYRFRDPSASPTLSGERLSDEDEIFMGLNPGESILKFSTMGTIPCPPALEEAYFDIDFRTEPRKDVIHPLIFIRSSMPTLKKLGVWVDLHTDRVQAWARSKLFPNGVDMRGITELGLCLDFLNLTDYATELERRLPYVETLSLYVDEDSHGGFWEEQAIKSYGRLVAAWPRTLKKMRAPWFTVNGSFERQRGRTHRIKSWFDTNGESNLEMVMLVKETTGDQFEATDCTITKTDSGREFKWSEIYLTDKLPLDGL</sequence>
<reference evidence="2 3" key="1">
    <citation type="submission" date="2019-10" db="EMBL/GenBank/DDBJ databases">
        <authorList>
            <person name="Palmer J.M."/>
        </authorList>
    </citation>
    <scope>NUCLEOTIDE SEQUENCE [LARGE SCALE GENOMIC DNA]</scope>
    <source>
        <strain evidence="2 3">TWF718</strain>
    </source>
</reference>
<keyword evidence="3" id="KW-1185">Reference proteome</keyword>
<dbReference type="SUPFAM" id="SSF81383">
    <property type="entry name" value="F-box domain"/>
    <property type="match status" value="1"/>
</dbReference>
<gene>
    <name evidence="2" type="ORF">TWF718_010140</name>
</gene>
<dbReference type="AlphaFoldDB" id="A0AAN8R9T4"/>
<evidence type="ECO:0000313" key="3">
    <source>
        <dbReference type="Proteomes" id="UP001313282"/>
    </source>
</evidence>
<evidence type="ECO:0000259" key="1">
    <source>
        <dbReference type="Pfam" id="PF00646"/>
    </source>
</evidence>
<comment type="caution">
    <text evidence="2">The sequence shown here is derived from an EMBL/GenBank/DDBJ whole genome shotgun (WGS) entry which is preliminary data.</text>
</comment>
<feature type="domain" description="F-box" evidence="1">
    <location>
        <begin position="36"/>
        <end position="69"/>
    </location>
</feature>
<dbReference type="InterPro" id="IPR001810">
    <property type="entry name" value="F-box_dom"/>
</dbReference>
<proteinExistence type="predicted"/>
<protein>
    <recommendedName>
        <fullName evidence="1">F-box domain-containing protein</fullName>
    </recommendedName>
</protein>
<accession>A0AAN8R9T4</accession>
<name>A0AAN8R9T4_9PEZI</name>
<organism evidence="2 3">
    <name type="scientific">Orbilia javanica</name>
    <dbReference type="NCBI Taxonomy" id="47235"/>
    <lineage>
        <taxon>Eukaryota</taxon>
        <taxon>Fungi</taxon>
        <taxon>Dikarya</taxon>
        <taxon>Ascomycota</taxon>
        <taxon>Pezizomycotina</taxon>
        <taxon>Orbiliomycetes</taxon>
        <taxon>Orbiliales</taxon>
        <taxon>Orbiliaceae</taxon>
        <taxon>Orbilia</taxon>
    </lineage>
</organism>
<dbReference type="Pfam" id="PF00646">
    <property type="entry name" value="F-box"/>
    <property type="match status" value="1"/>
</dbReference>
<dbReference type="Proteomes" id="UP001313282">
    <property type="component" value="Unassembled WGS sequence"/>
</dbReference>
<dbReference type="EMBL" id="JAVHNR010000008">
    <property type="protein sequence ID" value="KAK6334693.1"/>
    <property type="molecule type" value="Genomic_DNA"/>
</dbReference>
<dbReference type="InterPro" id="IPR036047">
    <property type="entry name" value="F-box-like_dom_sf"/>
</dbReference>
<evidence type="ECO:0000313" key="2">
    <source>
        <dbReference type="EMBL" id="KAK6334693.1"/>
    </source>
</evidence>